<evidence type="ECO:0000313" key="5">
    <source>
        <dbReference type="Proteomes" id="UP000322000"/>
    </source>
</evidence>
<dbReference type="Gene3D" id="3.40.50.620">
    <property type="entry name" value="HUPs"/>
    <property type="match status" value="1"/>
</dbReference>
<keyword evidence="5" id="KW-1185">Reference proteome</keyword>
<proteinExistence type="predicted"/>
<dbReference type="SUPFAM" id="SSF52402">
    <property type="entry name" value="Adenine nucleotide alpha hydrolases-like"/>
    <property type="match status" value="1"/>
</dbReference>
<evidence type="ECO:0000259" key="4">
    <source>
        <dbReference type="Pfam" id="PF00733"/>
    </source>
</evidence>
<dbReference type="Pfam" id="PF00733">
    <property type="entry name" value="Asn_synthase"/>
    <property type="match status" value="1"/>
</dbReference>
<keyword evidence="2" id="KW-0061">Asparagine biosynthesis</keyword>
<feature type="domain" description="Asparagine synthetase" evidence="4">
    <location>
        <begin position="329"/>
        <end position="476"/>
    </location>
</feature>
<organism evidence="5 6">
    <name type="scientific">Trichoplusia ni</name>
    <name type="common">Cabbage looper</name>
    <dbReference type="NCBI Taxonomy" id="7111"/>
    <lineage>
        <taxon>Eukaryota</taxon>
        <taxon>Metazoa</taxon>
        <taxon>Ecdysozoa</taxon>
        <taxon>Arthropoda</taxon>
        <taxon>Hexapoda</taxon>
        <taxon>Insecta</taxon>
        <taxon>Pterygota</taxon>
        <taxon>Neoptera</taxon>
        <taxon>Endopterygota</taxon>
        <taxon>Lepidoptera</taxon>
        <taxon>Glossata</taxon>
        <taxon>Ditrysia</taxon>
        <taxon>Noctuoidea</taxon>
        <taxon>Noctuidae</taxon>
        <taxon>Plusiinae</taxon>
        <taxon>Trichoplusia</taxon>
    </lineage>
</organism>
<dbReference type="SUPFAM" id="SSF56235">
    <property type="entry name" value="N-terminal nucleophile aminohydrolases (Ntn hydrolases)"/>
    <property type="match status" value="1"/>
</dbReference>
<dbReference type="GO" id="GO:0004066">
    <property type="term" value="F:asparagine synthase (glutamine-hydrolyzing) activity"/>
    <property type="evidence" value="ECO:0007669"/>
    <property type="project" value="InterPro"/>
</dbReference>
<dbReference type="InterPro" id="IPR029055">
    <property type="entry name" value="Ntn_hydrolases_N"/>
</dbReference>
<dbReference type="Proteomes" id="UP000322000">
    <property type="component" value="Chromosome 4"/>
</dbReference>
<dbReference type="OrthoDB" id="10252281at2759"/>
<dbReference type="KEGG" id="tnl:113493143"/>
<dbReference type="Gene3D" id="3.60.20.10">
    <property type="entry name" value="Glutamine Phosphoribosylpyrophosphate, subunit 1, domain 1"/>
    <property type="match status" value="1"/>
</dbReference>
<dbReference type="GO" id="GO:0006529">
    <property type="term" value="P:asparagine biosynthetic process"/>
    <property type="evidence" value="ECO:0007669"/>
    <property type="project" value="UniProtKB-KW"/>
</dbReference>
<accession>A0A7E5VEQ5</accession>
<dbReference type="InParanoid" id="A0A7E5VEQ5"/>
<dbReference type="InterPro" id="IPR014729">
    <property type="entry name" value="Rossmann-like_a/b/a_fold"/>
</dbReference>
<dbReference type="PANTHER" id="PTHR45937">
    <property type="entry name" value="ASPARAGINE SYNTHETASE DOMAIN-CONTAINING PROTEIN 1"/>
    <property type="match status" value="1"/>
</dbReference>
<dbReference type="CDD" id="cd01991">
    <property type="entry name" value="Asn_synthase_B_C"/>
    <property type="match status" value="1"/>
</dbReference>
<evidence type="ECO:0000256" key="1">
    <source>
        <dbReference type="ARBA" id="ARBA00022605"/>
    </source>
</evidence>
<dbReference type="InterPro" id="IPR001962">
    <property type="entry name" value="Asn_synthase"/>
</dbReference>
<keyword evidence="1" id="KW-0028">Amino-acid biosynthesis</keyword>
<dbReference type="GeneID" id="113493143"/>
<protein>
    <submittedName>
        <fullName evidence="6">Asparagine synthetase domain-containing protein CG17486</fullName>
    </submittedName>
</protein>
<evidence type="ECO:0000256" key="2">
    <source>
        <dbReference type="ARBA" id="ARBA00022888"/>
    </source>
</evidence>
<dbReference type="InterPro" id="IPR051857">
    <property type="entry name" value="Asn_synthetase_domain"/>
</dbReference>
<evidence type="ECO:0000256" key="3">
    <source>
        <dbReference type="ARBA" id="ARBA00022962"/>
    </source>
</evidence>
<dbReference type="AlphaFoldDB" id="A0A7E5VEQ5"/>
<sequence length="617" mass="70499">MKPNLLILFTVVKADKSSSKKIIVTMCGIFCQICFSNTASTKDSRVLDRIKNRGPDCQKSLEISLGDGISAFFCGAVLWMQGLKLTPQPVDNEQGLLLYNGDIFDETWDFTVSDTQTIMDKLCNRTKDPSEDFIIKELKTLKGPFAIIFYDKISQKIYFTRDKIGRTSLLFHKNESSIIISNVLGREYECVEVPATHIHILDLKTHTIKLCAWDHDLYSTVELSIEEWLNDLQKKQSLPDDEFIFQLKDESFPEEDELVNYIINVSQQSKCKVTAMKKLLQHAVIRDTVLKVTELLEQSIKLRLNRQPNKCKKCLRNNLIEEESCNHCTVGVLFSGGLDCTILAVLADKYLPKEQSIDLINVAFKKDDNGTYDVPDRLTGRQSLEELQKLCPERKWVFREVNIPKDETAEHQAITIGDLVYPRQTILDESLGTALWFAARGQDHKDTSTSRVLLVGSGADELFGGYIRHRNAYKRQGWQGLSKELQLDWNRISFRNLARDNRVICDHGRQPRMPYLDENFTSYVLQLKPWLRCFPSEDLNMGIGDKLTLRLVAYNLGLIEAAVLPKRALQFGSRIANKKEKGSDLSKTFVKNIRISNYIFYELTAMEATPSPAQLNL</sequence>
<dbReference type="FunCoup" id="A0A7E5VEQ5">
    <property type="interactions" value="1358"/>
</dbReference>
<keyword evidence="3" id="KW-0315">Glutamine amidotransferase</keyword>
<reference evidence="6" key="1">
    <citation type="submission" date="2025-08" db="UniProtKB">
        <authorList>
            <consortium name="RefSeq"/>
        </authorList>
    </citation>
    <scope>IDENTIFICATION</scope>
</reference>
<evidence type="ECO:0000313" key="6">
    <source>
        <dbReference type="RefSeq" id="XP_026726767.1"/>
    </source>
</evidence>
<dbReference type="RefSeq" id="XP_026726767.1">
    <property type="nucleotide sequence ID" value="XM_026870966.1"/>
</dbReference>
<dbReference type="PANTHER" id="PTHR45937:SF1">
    <property type="entry name" value="ASPARAGINE SYNTHETASE DOMAIN-CONTAINING PROTEIN 1"/>
    <property type="match status" value="1"/>
</dbReference>
<gene>
    <name evidence="6" type="primary">LOC113493143</name>
</gene>
<name>A0A7E5VEQ5_TRINI</name>